<dbReference type="EMBL" id="KZ532344">
    <property type="protein sequence ID" value="PKU27041.1"/>
    <property type="molecule type" value="Genomic_DNA"/>
</dbReference>
<feature type="region of interest" description="Disordered" evidence="1">
    <location>
        <begin position="1"/>
        <end position="20"/>
    </location>
</feature>
<dbReference type="GO" id="GO:0005923">
    <property type="term" value="C:bicellular tight junction"/>
    <property type="evidence" value="ECO:0007669"/>
    <property type="project" value="TreeGrafter"/>
</dbReference>
<dbReference type="GO" id="GO:0008017">
    <property type="term" value="F:microtubule binding"/>
    <property type="evidence" value="ECO:0007669"/>
    <property type="project" value="TreeGrafter"/>
</dbReference>
<evidence type="ECO:0000256" key="1">
    <source>
        <dbReference type="SAM" id="MobiDB-lite"/>
    </source>
</evidence>
<protein>
    <submittedName>
        <fullName evidence="2">Cingulin</fullName>
    </submittedName>
</protein>
<reference evidence="3" key="1">
    <citation type="submission" date="2017-11" db="EMBL/GenBank/DDBJ databases">
        <authorList>
            <person name="Lima N.C."/>
            <person name="Parody-Merino A.M."/>
            <person name="Battley P.F."/>
            <person name="Fidler A.E."/>
            <person name="Prosdocimi F."/>
        </authorList>
    </citation>
    <scope>NUCLEOTIDE SEQUENCE [LARGE SCALE GENOMIC DNA]</scope>
</reference>
<reference evidence="3" key="2">
    <citation type="submission" date="2017-12" db="EMBL/GenBank/DDBJ databases">
        <title>Genome sequence of the Bar-tailed Godwit (Limosa lapponica baueri).</title>
        <authorList>
            <person name="Lima N.C.B."/>
            <person name="Parody-Merino A.M."/>
            <person name="Battley P.F."/>
            <person name="Fidler A.E."/>
            <person name="Prosdocimi F."/>
        </authorList>
    </citation>
    <scope>NUCLEOTIDE SEQUENCE [LARGE SCALE GENOMIC DNA]</scope>
</reference>
<dbReference type="PANTHER" id="PTHR46349">
    <property type="entry name" value="CINGULIN-LIKE PROTEIN 1-RELATED"/>
    <property type="match status" value="1"/>
</dbReference>
<evidence type="ECO:0000313" key="2">
    <source>
        <dbReference type="EMBL" id="PKU27041.1"/>
    </source>
</evidence>
<gene>
    <name evidence="2" type="ORF">llap_22655</name>
</gene>
<evidence type="ECO:0000313" key="3">
    <source>
        <dbReference type="Proteomes" id="UP000233556"/>
    </source>
</evidence>
<feature type="region of interest" description="Disordered" evidence="1">
    <location>
        <begin position="116"/>
        <end position="137"/>
    </location>
</feature>
<dbReference type="GO" id="GO:0000226">
    <property type="term" value="P:microtubule cytoskeleton organization"/>
    <property type="evidence" value="ECO:0007669"/>
    <property type="project" value="TreeGrafter"/>
</dbReference>
<dbReference type="OrthoDB" id="6108017at2759"/>
<proteinExistence type="predicted"/>
<name>A0A2I0SZS1_LIMLA</name>
<keyword evidence="3" id="KW-1185">Reference proteome</keyword>
<accession>A0A2I0SZS1</accession>
<organism evidence="2 3">
    <name type="scientific">Limosa lapponica baueri</name>
    <dbReference type="NCBI Taxonomy" id="1758121"/>
    <lineage>
        <taxon>Eukaryota</taxon>
        <taxon>Metazoa</taxon>
        <taxon>Chordata</taxon>
        <taxon>Craniata</taxon>
        <taxon>Vertebrata</taxon>
        <taxon>Euteleostomi</taxon>
        <taxon>Archelosauria</taxon>
        <taxon>Archosauria</taxon>
        <taxon>Dinosauria</taxon>
        <taxon>Saurischia</taxon>
        <taxon>Theropoda</taxon>
        <taxon>Coelurosauria</taxon>
        <taxon>Aves</taxon>
        <taxon>Neognathae</taxon>
        <taxon>Neoaves</taxon>
        <taxon>Charadriiformes</taxon>
        <taxon>Scolopacidae</taxon>
        <taxon>Limosa</taxon>
    </lineage>
</organism>
<dbReference type="AlphaFoldDB" id="A0A2I0SZS1"/>
<dbReference type="Proteomes" id="UP000233556">
    <property type="component" value="Unassembled WGS sequence"/>
</dbReference>
<sequence>MQELAAPAKDAACSQPQHRDLARKVEELQEKLDEETKLRQKLELSREPGRSGSAWALESRLREAEGESQRLRGALEKKTQELQRNLQELSEVRTAKEQAETRLGHCEEQLLATKRELDRLRKGSGASPDGDALYKVR</sequence>
<dbReference type="PANTHER" id="PTHR46349:SF4">
    <property type="entry name" value="CINGULIN"/>
    <property type="match status" value="1"/>
</dbReference>